<evidence type="ECO:0000256" key="1">
    <source>
        <dbReference type="ARBA" id="ARBA00001974"/>
    </source>
</evidence>
<dbReference type="Pfam" id="PF01266">
    <property type="entry name" value="DAO"/>
    <property type="match status" value="1"/>
</dbReference>
<dbReference type="PANTHER" id="PTHR10961:SF7">
    <property type="entry name" value="FAD DEPENDENT OXIDOREDUCTASE DOMAIN-CONTAINING PROTEIN"/>
    <property type="match status" value="1"/>
</dbReference>
<comment type="cofactor">
    <cofactor evidence="1">
        <name>FAD</name>
        <dbReference type="ChEBI" id="CHEBI:57692"/>
    </cofactor>
</comment>
<name>A0ABP9F1Z6_9PSEU</name>
<dbReference type="Gene3D" id="3.30.9.10">
    <property type="entry name" value="D-Amino Acid Oxidase, subunit A, domain 2"/>
    <property type="match status" value="1"/>
</dbReference>
<dbReference type="InterPro" id="IPR045170">
    <property type="entry name" value="MTOX"/>
</dbReference>
<dbReference type="SUPFAM" id="SSF54373">
    <property type="entry name" value="FAD-linked reductases, C-terminal domain"/>
    <property type="match status" value="1"/>
</dbReference>
<evidence type="ECO:0000313" key="6">
    <source>
        <dbReference type="EMBL" id="GAA4891721.1"/>
    </source>
</evidence>
<protein>
    <submittedName>
        <fullName evidence="6">N-methyl-L-tryptophan oxidase</fullName>
    </submittedName>
</protein>
<dbReference type="SUPFAM" id="SSF51905">
    <property type="entry name" value="FAD/NAD(P)-binding domain"/>
    <property type="match status" value="1"/>
</dbReference>
<reference evidence="7" key="1">
    <citation type="journal article" date="2019" name="Int. J. Syst. Evol. Microbiol.">
        <title>The Global Catalogue of Microorganisms (GCM) 10K type strain sequencing project: providing services to taxonomists for standard genome sequencing and annotation.</title>
        <authorList>
            <consortium name="The Broad Institute Genomics Platform"/>
            <consortium name="The Broad Institute Genome Sequencing Center for Infectious Disease"/>
            <person name="Wu L."/>
            <person name="Ma J."/>
        </authorList>
    </citation>
    <scope>NUCLEOTIDE SEQUENCE [LARGE SCALE GENOMIC DNA]</scope>
    <source>
        <strain evidence="7">JCM 17983</strain>
    </source>
</reference>
<dbReference type="PANTHER" id="PTHR10961">
    <property type="entry name" value="PEROXISOMAL SARCOSINE OXIDASE"/>
    <property type="match status" value="1"/>
</dbReference>
<evidence type="ECO:0000256" key="3">
    <source>
        <dbReference type="ARBA" id="ARBA00022827"/>
    </source>
</evidence>
<accession>A0ABP9F1Z6</accession>
<evidence type="ECO:0000259" key="5">
    <source>
        <dbReference type="Pfam" id="PF01266"/>
    </source>
</evidence>
<comment type="caution">
    <text evidence="6">The sequence shown here is derived from an EMBL/GenBank/DDBJ whole genome shotgun (WGS) entry which is preliminary data.</text>
</comment>
<dbReference type="Gene3D" id="3.50.50.60">
    <property type="entry name" value="FAD/NAD(P)-binding domain"/>
    <property type="match status" value="1"/>
</dbReference>
<keyword evidence="4" id="KW-0560">Oxidoreductase</keyword>
<feature type="domain" description="FAD dependent oxidoreductase" evidence="5">
    <location>
        <begin position="46"/>
        <end position="403"/>
    </location>
</feature>
<dbReference type="InterPro" id="IPR006076">
    <property type="entry name" value="FAD-dep_OxRdtase"/>
</dbReference>
<evidence type="ECO:0000256" key="2">
    <source>
        <dbReference type="ARBA" id="ARBA00022630"/>
    </source>
</evidence>
<keyword evidence="3" id="KW-0274">FAD</keyword>
<sequence length="434" mass="47776">MPCRAMAASTRNRRSIMYTTYKIRGTTLRWTRTESGADTPDMTYRAIVVGLGGLGSAALHRLAAELGPGVLGIEQFELGHHRGASQDHSRIIRLAQHQEAYAALAAPAYKAWYEVEAEACQQIVTPTGGLVIEDRDERRGTATGTRNIEGYTAMFDRHGVAYERLDADELVARWPQFRAHEGVAALYQPDSGIVDAARANAVHIALARAHGAEVRTSTPVRALRPDGEGVAVVTDTDTFRADRVVVASDAWTNQVLAETGTTLPLTVLREQVTYYATPHLAEFAPSRFPVFMWHGRHNFYGFPVYGEVATKLGQHMGGDETTADTRTFEPDPVRRERYADFVARHVPRFGGPELYSKTCLYTVPPDQHFILDTLPEHPQITVANGAGHAFKFAALIGRLLADLALGHEPSHPIDAFSITRPALTDPSFPRSFHV</sequence>
<keyword evidence="2" id="KW-0285">Flavoprotein</keyword>
<proteinExistence type="predicted"/>
<dbReference type="InterPro" id="IPR036188">
    <property type="entry name" value="FAD/NAD-bd_sf"/>
</dbReference>
<keyword evidence="7" id="KW-1185">Reference proteome</keyword>
<evidence type="ECO:0000313" key="7">
    <source>
        <dbReference type="Proteomes" id="UP001500457"/>
    </source>
</evidence>
<dbReference type="Proteomes" id="UP001500457">
    <property type="component" value="Unassembled WGS sequence"/>
</dbReference>
<dbReference type="NCBIfam" id="NF008425">
    <property type="entry name" value="PRK11259.1"/>
    <property type="match status" value="1"/>
</dbReference>
<dbReference type="EMBL" id="BAABHQ010000021">
    <property type="protein sequence ID" value="GAA4891721.1"/>
    <property type="molecule type" value="Genomic_DNA"/>
</dbReference>
<organism evidence="6 7">
    <name type="scientific">Actinomycetospora straminea</name>
    <dbReference type="NCBI Taxonomy" id="663607"/>
    <lineage>
        <taxon>Bacteria</taxon>
        <taxon>Bacillati</taxon>
        <taxon>Actinomycetota</taxon>
        <taxon>Actinomycetes</taxon>
        <taxon>Pseudonocardiales</taxon>
        <taxon>Pseudonocardiaceae</taxon>
        <taxon>Actinomycetospora</taxon>
    </lineage>
</organism>
<evidence type="ECO:0000256" key="4">
    <source>
        <dbReference type="ARBA" id="ARBA00023002"/>
    </source>
</evidence>
<gene>
    <name evidence="6" type="primary">solA_2</name>
    <name evidence="6" type="ORF">GCM10023203_51890</name>
</gene>